<dbReference type="AlphaFoldDB" id="A0A2P5EQZ5"/>
<gene>
    <name evidence="2" type="ORF">TorRG33x02_161760</name>
</gene>
<feature type="non-terminal residue" evidence="2">
    <location>
        <position position="1"/>
    </location>
</feature>
<evidence type="ECO:0000313" key="3">
    <source>
        <dbReference type="Proteomes" id="UP000237000"/>
    </source>
</evidence>
<evidence type="ECO:0000313" key="2">
    <source>
        <dbReference type="EMBL" id="PON87974.1"/>
    </source>
</evidence>
<name>A0A2P5EQZ5_TREOI</name>
<evidence type="ECO:0000256" key="1">
    <source>
        <dbReference type="SAM" id="MobiDB-lite"/>
    </source>
</evidence>
<dbReference type="InParanoid" id="A0A2P5EQZ5"/>
<proteinExistence type="predicted"/>
<feature type="region of interest" description="Disordered" evidence="1">
    <location>
        <begin position="68"/>
        <end position="94"/>
    </location>
</feature>
<accession>A0A2P5EQZ5</accession>
<sequence length="109" mass="12151">PSKKRKAQHFTLPYTDAYHLVNIEVDEDSSEMSEYFGRPLKLVTQNLNEQQAIAAPYLIGDLTHTPFEGSSSTTMGSSLSTDEQAKKQTSSTSHLSVILRSNWIGDTFK</sequence>
<dbReference type="EMBL" id="JXTC01000110">
    <property type="protein sequence ID" value="PON87974.1"/>
    <property type="molecule type" value="Genomic_DNA"/>
</dbReference>
<protein>
    <submittedName>
        <fullName evidence="2">Uncharacterized protein</fullName>
    </submittedName>
</protein>
<organism evidence="2 3">
    <name type="scientific">Trema orientale</name>
    <name type="common">Charcoal tree</name>
    <name type="synonym">Celtis orientalis</name>
    <dbReference type="NCBI Taxonomy" id="63057"/>
    <lineage>
        <taxon>Eukaryota</taxon>
        <taxon>Viridiplantae</taxon>
        <taxon>Streptophyta</taxon>
        <taxon>Embryophyta</taxon>
        <taxon>Tracheophyta</taxon>
        <taxon>Spermatophyta</taxon>
        <taxon>Magnoliopsida</taxon>
        <taxon>eudicotyledons</taxon>
        <taxon>Gunneridae</taxon>
        <taxon>Pentapetalae</taxon>
        <taxon>rosids</taxon>
        <taxon>fabids</taxon>
        <taxon>Rosales</taxon>
        <taxon>Cannabaceae</taxon>
        <taxon>Trema</taxon>
    </lineage>
</organism>
<reference evidence="3" key="1">
    <citation type="submission" date="2016-06" db="EMBL/GenBank/DDBJ databases">
        <title>Parallel loss of symbiosis genes in relatives of nitrogen-fixing non-legume Parasponia.</title>
        <authorList>
            <person name="Van Velzen R."/>
            <person name="Holmer R."/>
            <person name="Bu F."/>
            <person name="Rutten L."/>
            <person name="Van Zeijl A."/>
            <person name="Liu W."/>
            <person name="Santuari L."/>
            <person name="Cao Q."/>
            <person name="Sharma T."/>
            <person name="Shen D."/>
            <person name="Roswanjaya Y."/>
            <person name="Wardhani T."/>
            <person name="Kalhor M.S."/>
            <person name="Jansen J."/>
            <person name="Van den Hoogen J."/>
            <person name="Gungor B."/>
            <person name="Hartog M."/>
            <person name="Hontelez J."/>
            <person name="Verver J."/>
            <person name="Yang W.-C."/>
            <person name="Schijlen E."/>
            <person name="Repin R."/>
            <person name="Schilthuizen M."/>
            <person name="Schranz E."/>
            <person name="Heidstra R."/>
            <person name="Miyata K."/>
            <person name="Fedorova E."/>
            <person name="Kohlen W."/>
            <person name="Bisseling T."/>
            <person name="Smit S."/>
            <person name="Geurts R."/>
        </authorList>
    </citation>
    <scope>NUCLEOTIDE SEQUENCE [LARGE SCALE GENOMIC DNA]</scope>
    <source>
        <strain evidence="3">cv. RG33-2</strain>
    </source>
</reference>
<feature type="compositionally biased region" description="Low complexity" evidence="1">
    <location>
        <begin position="69"/>
        <end position="81"/>
    </location>
</feature>
<keyword evidence="3" id="KW-1185">Reference proteome</keyword>
<comment type="caution">
    <text evidence="2">The sequence shown here is derived from an EMBL/GenBank/DDBJ whole genome shotgun (WGS) entry which is preliminary data.</text>
</comment>
<dbReference type="Proteomes" id="UP000237000">
    <property type="component" value="Unassembled WGS sequence"/>
</dbReference>